<dbReference type="OrthoDB" id="432528at2759"/>
<dbReference type="AlphaFoldDB" id="A0A9W4WJQ2"/>
<dbReference type="PANTHER" id="PTHR46093">
    <property type="entry name" value="ACYL-COA-BINDING DOMAIN-CONTAINING PROTEIN 5"/>
    <property type="match status" value="1"/>
</dbReference>
<comment type="caution">
    <text evidence="5">The sequence shown here is derived from an EMBL/GenBank/DDBJ whole genome shotgun (WGS) entry which is preliminary data.</text>
</comment>
<organism evidence="5 6">
    <name type="scientific">Funneliformis geosporum</name>
    <dbReference type="NCBI Taxonomy" id="1117311"/>
    <lineage>
        <taxon>Eukaryota</taxon>
        <taxon>Fungi</taxon>
        <taxon>Fungi incertae sedis</taxon>
        <taxon>Mucoromycota</taxon>
        <taxon>Glomeromycotina</taxon>
        <taxon>Glomeromycetes</taxon>
        <taxon>Glomerales</taxon>
        <taxon>Glomeraceae</taxon>
        <taxon>Funneliformis</taxon>
    </lineage>
</organism>
<name>A0A9W4WJQ2_9GLOM</name>
<dbReference type="SUPFAM" id="SSF50965">
    <property type="entry name" value="Galactose oxidase, central domain"/>
    <property type="match status" value="1"/>
</dbReference>
<dbReference type="EMBL" id="CAMKVN010000347">
    <property type="protein sequence ID" value="CAI2166943.1"/>
    <property type="molecule type" value="Genomic_DNA"/>
</dbReference>
<evidence type="ECO:0000313" key="5">
    <source>
        <dbReference type="EMBL" id="CAI2166943.1"/>
    </source>
</evidence>
<evidence type="ECO:0000256" key="3">
    <source>
        <dbReference type="SAM" id="MobiDB-lite"/>
    </source>
</evidence>
<keyword evidence="1" id="KW-0880">Kelch repeat</keyword>
<dbReference type="Proteomes" id="UP001153678">
    <property type="component" value="Unassembled WGS sequence"/>
</dbReference>
<evidence type="ECO:0000256" key="4">
    <source>
        <dbReference type="SAM" id="Phobius"/>
    </source>
</evidence>
<dbReference type="PANTHER" id="PTHR46093:SF18">
    <property type="entry name" value="FIBRONECTIN TYPE-III DOMAIN-CONTAINING PROTEIN"/>
    <property type="match status" value="1"/>
</dbReference>
<evidence type="ECO:0000256" key="1">
    <source>
        <dbReference type="ARBA" id="ARBA00022441"/>
    </source>
</evidence>
<keyword evidence="4" id="KW-0812">Transmembrane</keyword>
<dbReference type="Gene3D" id="2.120.10.80">
    <property type="entry name" value="Kelch-type beta propeller"/>
    <property type="match status" value="2"/>
</dbReference>
<proteinExistence type="predicted"/>
<sequence>MAVSRLVINQSDGKVISSPIYAFNPNSGHWNLPIIKGKIPEWRRDIQDVADKFGNIYIFGGYSIITANFLNDIIILNINDLIWSYGPIDNADLKRDSYTATLLTNGMIVYIGDNKLWIFGGGIIAQGTFSPTSSVFYVDLTKKFDVENVEFEDLPLKDESPFLCAWCQSAVGGKDNLTVFFFAGVMLDPSSFDPTTSTSYSFDIKTSKWSVATFTGSVPSKRRELQPATDTNGRIYMFGGGADAALNIKSPQVYRDMYILDSISLVGTTGSKYNAPLARIDYTATILPDGIIVYIGGSEANTDLNFINVDINKIQKYDTKTNTWALTVATGEKTNNRAGHSAALAKNGQIIVFGGIYLPALLPSSPQVVILDTSTPTYQWILPPIMTTTDKPPDLLFHTATIVENYMIIAFGNRTVSDKVQGQSGRLYFLDLEKFEWVKTYNPPADLPKSKVNDSIDPNKKSKNQIMIISIVVVVVLLCIGITSIGIIYYKKNQQTNQYSNGTSTYASQPPPNVMNQQPQQYNNNMSTPNNLLQQPRQPQQLIQYAQSNVLPSNVISSNYNRHHRENVPSADYNDLKGFDVPPDQPYGVVMYNTESGEMYVPSNMSTSSFPDPSSNNYMK</sequence>
<keyword evidence="4" id="KW-0472">Membrane</keyword>
<keyword evidence="6" id="KW-1185">Reference proteome</keyword>
<feature type="transmembrane region" description="Helical" evidence="4">
    <location>
        <begin position="466"/>
        <end position="490"/>
    </location>
</feature>
<evidence type="ECO:0000256" key="2">
    <source>
        <dbReference type="ARBA" id="ARBA00022737"/>
    </source>
</evidence>
<dbReference type="SUPFAM" id="SSF117281">
    <property type="entry name" value="Kelch motif"/>
    <property type="match status" value="1"/>
</dbReference>
<accession>A0A9W4WJQ2</accession>
<keyword evidence="2" id="KW-0677">Repeat</keyword>
<dbReference type="InterPro" id="IPR015915">
    <property type="entry name" value="Kelch-typ_b-propeller"/>
</dbReference>
<keyword evidence="4" id="KW-1133">Transmembrane helix</keyword>
<gene>
    <name evidence="5" type="ORF">FWILDA_LOCUS2823</name>
</gene>
<evidence type="ECO:0000313" key="6">
    <source>
        <dbReference type="Proteomes" id="UP001153678"/>
    </source>
</evidence>
<dbReference type="InterPro" id="IPR011043">
    <property type="entry name" value="Gal_Oxase/kelch_b-propeller"/>
</dbReference>
<reference evidence="5" key="1">
    <citation type="submission" date="2022-08" db="EMBL/GenBank/DDBJ databases">
        <authorList>
            <person name="Kallberg Y."/>
            <person name="Tangrot J."/>
            <person name="Rosling A."/>
        </authorList>
    </citation>
    <scope>NUCLEOTIDE SEQUENCE</scope>
    <source>
        <strain evidence="5">Wild A</strain>
    </source>
</reference>
<protein>
    <submittedName>
        <fullName evidence="5">11080_t:CDS:1</fullName>
    </submittedName>
</protein>
<dbReference type="Pfam" id="PF24681">
    <property type="entry name" value="Kelch_KLHDC2_KLHL20_DRC7"/>
    <property type="match status" value="1"/>
</dbReference>
<feature type="region of interest" description="Disordered" evidence="3">
    <location>
        <begin position="501"/>
        <end position="520"/>
    </location>
</feature>